<evidence type="ECO:0000313" key="2">
    <source>
        <dbReference type="Proteomes" id="UP000269221"/>
    </source>
</evidence>
<proteinExistence type="predicted"/>
<reference evidence="1 2" key="1">
    <citation type="submission" date="2018-07" db="EMBL/GenBank/DDBJ databases">
        <title>A high quality draft genome assembly of the barn swallow (H. rustica rustica).</title>
        <authorList>
            <person name="Formenti G."/>
            <person name="Chiara M."/>
            <person name="Poveda L."/>
            <person name="Francoijs K.-J."/>
            <person name="Bonisoli-Alquati A."/>
            <person name="Canova L."/>
            <person name="Gianfranceschi L."/>
            <person name="Horner D.S."/>
            <person name="Saino N."/>
        </authorList>
    </citation>
    <scope>NUCLEOTIDE SEQUENCE [LARGE SCALE GENOMIC DNA]</scope>
    <source>
        <strain evidence="1">Chelidonia</strain>
        <tissue evidence="1">Blood</tissue>
    </source>
</reference>
<gene>
    <name evidence="1" type="ORF">DUI87_14626</name>
</gene>
<name>A0A3M0K5B8_HIRRU</name>
<evidence type="ECO:0000313" key="1">
    <source>
        <dbReference type="EMBL" id="RMC08382.1"/>
    </source>
</evidence>
<accession>A0A3M0K5B8</accession>
<organism evidence="1 2">
    <name type="scientific">Hirundo rustica rustica</name>
    <dbReference type="NCBI Taxonomy" id="333673"/>
    <lineage>
        <taxon>Eukaryota</taxon>
        <taxon>Metazoa</taxon>
        <taxon>Chordata</taxon>
        <taxon>Craniata</taxon>
        <taxon>Vertebrata</taxon>
        <taxon>Euteleostomi</taxon>
        <taxon>Archelosauria</taxon>
        <taxon>Archosauria</taxon>
        <taxon>Dinosauria</taxon>
        <taxon>Saurischia</taxon>
        <taxon>Theropoda</taxon>
        <taxon>Coelurosauria</taxon>
        <taxon>Aves</taxon>
        <taxon>Neognathae</taxon>
        <taxon>Neoaves</taxon>
        <taxon>Telluraves</taxon>
        <taxon>Australaves</taxon>
        <taxon>Passeriformes</taxon>
        <taxon>Sylvioidea</taxon>
        <taxon>Hirundinidae</taxon>
        <taxon>Hirundo</taxon>
    </lineage>
</organism>
<sequence>MGGGKGGLKWIARPGLVRGLDRRGLCLMAALGIAPKCGDLKLLLSKALGRLNRKLLQGVMELEVMHLVVLQQKVKFAWSSRNQMDVSEGGTVLSAALLGEEATLKLVYEELRRWKIAEKWVTLA</sequence>
<protein>
    <submittedName>
        <fullName evidence="1">Uncharacterized protein</fullName>
    </submittedName>
</protein>
<dbReference type="Proteomes" id="UP000269221">
    <property type="component" value="Unassembled WGS sequence"/>
</dbReference>
<dbReference type="EMBL" id="QRBI01000117">
    <property type="protein sequence ID" value="RMC08382.1"/>
    <property type="molecule type" value="Genomic_DNA"/>
</dbReference>
<comment type="caution">
    <text evidence="1">The sequence shown here is derived from an EMBL/GenBank/DDBJ whole genome shotgun (WGS) entry which is preliminary data.</text>
</comment>
<keyword evidence="2" id="KW-1185">Reference proteome</keyword>
<dbReference type="AlphaFoldDB" id="A0A3M0K5B8"/>
<dbReference type="OrthoDB" id="10592670at2759"/>